<evidence type="ECO:0000313" key="2">
    <source>
        <dbReference type="Proteomes" id="UP000474957"/>
    </source>
</evidence>
<accession>A0A6L5Z7K2</accession>
<protein>
    <submittedName>
        <fullName evidence="1">Uncharacterized protein</fullName>
    </submittedName>
</protein>
<reference evidence="1 2" key="1">
    <citation type="submission" date="2019-10" db="EMBL/GenBank/DDBJ databases">
        <title>Cognatihalovulum marinum gen. nov. sp. nov., a new member of the family Rhodobacteraceae isolated from deep seawater of the Northwest Indian Ocean.</title>
        <authorList>
            <person name="Ruan C."/>
            <person name="Wang J."/>
            <person name="Zheng X."/>
            <person name="Song L."/>
            <person name="Zhu Y."/>
            <person name="Huang Y."/>
            <person name="Lu Z."/>
            <person name="Du W."/>
            <person name="Huang L."/>
            <person name="Dai X."/>
        </authorList>
    </citation>
    <scope>NUCLEOTIDE SEQUENCE [LARGE SCALE GENOMIC DNA]</scope>
    <source>
        <strain evidence="1 2">2CG4</strain>
    </source>
</reference>
<keyword evidence="2" id="KW-1185">Reference proteome</keyword>
<sequence length="273" mass="30458">MYDKLARGYASQYLRRLPDHKQVDRFGASQKRKDAVYCFAECALSKKPGRTLKRMAPRVGPLFRHGHVVYWDKTGKCFSAQAITCAKDTVVSPAGRADESLYEEKSAFLTDFVISIDSDDGQSYLATYANMGHHAIARFLERDLATPETIGRATRTTLNIVRNLSLAVDQSPRHWGSYSFLIPFGEGGLPAVSMAAAVAPGQPQRHIISVRTYLDENMLSEADMQRMEGFEDAMSRLDEPGGRDRMNDWIAKNIRPWDLRAKAGSEAPGMDCS</sequence>
<dbReference type="AlphaFoldDB" id="A0A6L5Z7K2"/>
<dbReference type="EMBL" id="WIND01000034">
    <property type="protein sequence ID" value="MSU92015.1"/>
    <property type="molecule type" value="Genomic_DNA"/>
</dbReference>
<comment type="caution">
    <text evidence="1">The sequence shown here is derived from an EMBL/GenBank/DDBJ whole genome shotgun (WGS) entry which is preliminary data.</text>
</comment>
<organism evidence="1 2">
    <name type="scientific">Halovulum marinum</name>
    <dbReference type="NCBI Taxonomy" id="2662447"/>
    <lineage>
        <taxon>Bacteria</taxon>
        <taxon>Pseudomonadati</taxon>
        <taxon>Pseudomonadota</taxon>
        <taxon>Alphaproteobacteria</taxon>
        <taxon>Rhodobacterales</taxon>
        <taxon>Paracoccaceae</taxon>
        <taxon>Halovulum</taxon>
    </lineage>
</organism>
<gene>
    <name evidence="1" type="ORF">GE300_20890</name>
</gene>
<dbReference type="RefSeq" id="WP_154449457.1">
    <property type="nucleotide sequence ID" value="NZ_WIND01000034.1"/>
</dbReference>
<evidence type="ECO:0000313" key="1">
    <source>
        <dbReference type="EMBL" id="MSU92015.1"/>
    </source>
</evidence>
<name>A0A6L5Z7K2_9RHOB</name>
<dbReference type="Proteomes" id="UP000474957">
    <property type="component" value="Unassembled WGS sequence"/>
</dbReference>
<proteinExistence type="predicted"/>